<protein>
    <submittedName>
        <fullName evidence="2">Uncharacterized protein</fullName>
    </submittedName>
</protein>
<evidence type="ECO:0000313" key="2">
    <source>
        <dbReference type="EMBL" id="QZA06792.1"/>
    </source>
</evidence>
<proteinExistence type="predicted"/>
<accession>A0A9X7WFP2</accession>
<keyword evidence="1" id="KW-1133">Transmembrane helix</keyword>
<keyword evidence="1" id="KW-0812">Transmembrane</keyword>
<evidence type="ECO:0000256" key="1">
    <source>
        <dbReference type="SAM" id="Phobius"/>
    </source>
</evidence>
<feature type="transmembrane region" description="Helical" evidence="1">
    <location>
        <begin position="18"/>
        <end position="38"/>
    </location>
</feature>
<sequence length="360" mass="36511">MSGGIGVWRSRELSVRGGALIAAAVVAGAGLLGVGAAGPRLPSPLSASAQHQVMLTAYPTFTQSLQTLLDTMSLGDLNQVLAALGDVPGTSTPLSVSADVSALLAAFNPDGTTLAGIADIFGISLTEPLYSSNPAVPSLLGTGSLFLVDGVPIGNVDLGDLVDVVLGDGAGTHSLTDLANAVGLGSLLGQFASMINALGMDNLNVENCTLTCGALLNITSHPDLTVNSSLVDWLSGILTVPTTDVTQHAFSGLGSTTVVAGSAYTLGEYLHILPVSSTNSTTMDNATLALLFSLNPVQTWDKYLDGLPFGGTLLDPSGETWGEQSLGTFLASFLPDDSTLVITGDTPVTDFLEALGLLAP</sequence>
<evidence type="ECO:0000313" key="3">
    <source>
        <dbReference type="Proteomes" id="UP000825008"/>
    </source>
</evidence>
<dbReference type="KEGG" id="mher:K3U94_17615"/>
<keyword evidence="1" id="KW-0472">Membrane</keyword>
<organism evidence="2 3">
    <name type="scientific">Mycolicibacter heraklionensis</name>
    <dbReference type="NCBI Taxonomy" id="512402"/>
    <lineage>
        <taxon>Bacteria</taxon>
        <taxon>Bacillati</taxon>
        <taxon>Actinomycetota</taxon>
        <taxon>Actinomycetes</taxon>
        <taxon>Mycobacteriales</taxon>
        <taxon>Mycobacteriaceae</taxon>
        <taxon>Mycolicibacter</taxon>
    </lineage>
</organism>
<reference evidence="2" key="1">
    <citation type="submission" date="2021-08" db="EMBL/GenBank/DDBJ databases">
        <title>Whole genome sequencing of non-tuberculosis mycobacteria type-strains.</title>
        <authorList>
            <person name="Igarashi Y."/>
            <person name="Osugi A."/>
            <person name="Mitarai S."/>
        </authorList>
    </citation>
    <scope>NUCLEOTIDE SEQUENCE</scope>
    <source>
        <strain evidence="2">JCM 30995</strain>
    </source>
</reference>
<gene>
    <name evidence="2" type="ORF">K3U94_17615</name>
</gene>
<dbReference type="RefSeq" id="WP_220694546.1">
    <property type="nucleotide sequence ID" value="NZ_CP080997.1"/>
</dbReference>
<dbReference type="EMBL" id="CP080997">
    <property type="protein sequence ID" value="QZA06792.1"/>
    <property type="molecule type" value="Genomic_DNA"/>
</dbReference>
<name>A0A9X7WFP2_9MYCO</name>
<dbReference type="Proteomes" id="UP000825008">
    <property type="component" value="Chromosome"/>
</dbReference>
<dbReference type="AlphaFoldDB" id="A0A9X7WFP2"/>